<organism evidence="5 6">
    <name type="scientific">Aaosphaeria arxii CBS 175.79</name>
    <dbReference type="NCBI Taxonomy" id="1450172"/>
    <lineage>
        <taxon>Eukaryota</taxon>
        <taxon>Fungi</taxon>
        <taxon>Dikarya</taxon>
        <taxon>Ascomycota</taxon>
        <taxon>Pezizomycotina</taxon>
        <taxon>Dothideomycetes</taxon>
        <taxon>Pleosporomycetidae</taxon>
        <taxon>Pleosporales</taxon>
        <taxon>Pleosporales incertae sedis</taxon>
        <taxon>Aaosphaeria</taxon>
    </lineage>
</organism>
<keyword evidence="6" id="KW-1185">Reference proteome</keyword>
<dbReference type="Pfam" id="PF10342">
    <property type="entry name" value="Kre9_KNH"/>
    <property type="match status" value="1"/>
</dbReference>
<evidence type="ECO:0000256" key="3">
    <source>
        <dbReference type="SAM" id="SignalP"/>
    </source>
</evidence>
<dbReference type="PANTHER" id="PTHR40633">
    <property type="entry name" value="MATRIX PROTEIN, PUTATIVE (AFU_ORTHOLOGUE AFUA_8G05410)-RELATED"/>
    <property type="match status" value="1"/>
</dbReference>
<sequence length="257" mass="26279">MFAKSIIVSLLAAFAVAQVHPPVGEPSGNPIAKPSLNERVPKGVEYTITWAPTTTNTVSLLLVKGPSNNVVPIATLVERLPNNGAFKWTPSTSLETTGDRFYGIQLIDDVTGQYQWSTQFGLTGETTGPTASVSASVTGGGASTKEGYPTGTPSLSHYPTELSSSVKSSTVGYPTSTPSAYPTKSVGTVSSGYPVHNSTIVQPTKTPTVPATLKTSNLPTNSPSATTSEPAESTGGASGIKAGLSFAGVMAVAAAFL</sequence>
<feature type="signal peptide" evidence="3">
    <location>
        <begin position="1"/>
        <end position="17"/>
    </location>
</feature>
<evidence type="ECO:0000256" key="1">
    <source>
        <dbReference type="ARBA" id="ARBA00022729"/>
    </source>
</evidence>
<evidence type="ECO:0000313" key="5">
    <source>
        <dbReference type="EMBL" id="KAF2014022.1"/>
    </source>
</evidence>
<dbReference type="OrthoDB" id="4094614at2759"/>
<dbReference type="Proteomes" id="UP000799778">
    <property type="component" value="Unassembled WGS sequence"/>
</dbReference>
<dbReference type="InterPro" id="IPR018466">
    <property type="entry name" value="Kre9/Knh1-like_N"/>
</dbReference>
<feature type="region of interest" description="Disordered" evidence="2">
    <location>
        <begin position="199"/>
        <end position="237"/>
    </location>
</feature>
<evidence type="ECO:0000256" key="2">
    <source>
        <dbReference type="SAM" id="MobiDB-lite"/>
    </source>
</evidence>
<feature type="compositionally biased region" description="Polar residues" evidence="2">
    <location>
        <begin position="151"/>
        <end position="180"/>
    </location>
</feature>
<feature type="region of interest" description="Disordered" evidence="2">
    <location>
        <begin position="123"/>
        <end position="180"/>
    </location>
</feature>
<feature type="chain" id="PRO_5025615270" evidence="3">
    <location>
        <begin position="18"/>
        <end position="257"/>
    </location>
</feature>
<name>A0A6A5XLJ1_9PLEO</name>
<dbReference type="GeneID" id="54283460"/>
<reference evidence="5" key="1">
    <citation type="journal article" date="2020" name="Stud. Mycol.">
        <title>101 Dothideomycetes genomes: a test case for predicting lifestyles and emergence of pathogens.</title>
        <authorList>
            <person name="Haridas S."/>
            <person name="Albert R."/>
            <person name="Binder M."/>
            <person name="Bloem J."/>
            <person name="Labutti K."/>
            <person name="Salamov A."/>
            <person name="Andreopoulos B."/>
            <person name="Baker S."/>
            <person name="Barry K."/>
            <person name="Bills G."/>
            <person name="Bluhm B."/>
            <person name="Cannon C."/>
            <person name="Castanera R."/>
            <person name="Culley D."/>
            <person name="Daum C."/>
            <person name="Ezra D."/>
            <person name="Gonzalez J."/>
            <person name="Henrissat B."/>
            <person name="Kuo A."/>
            <person name="Liang C."/>
            <person name="Lipzen A."/>
            <person name="Lutzoni F."/>
            <person name="Magnuson J."/>
            <person name="Mondo S."/>
            <person name="Nolan M."/>
            <person name="Ohm R."/>
            <person name="Pangilinan J."/>
            <person name="Park H.-J."/>
            <person name="Ramirez L."/>
            <person name="Alfaro M."/>
            <person name="Sun H."/>
            <person name="Tritt A."/>
            <person name="Yoshinaga Y."/>
            <person name="Zwiers L.-H."/>
            <person name="Turgeon B."/>
            <person name="Goodwin S."/>
            <person name="Spatafora J."/>
            <person name="Crous P."/>
            <person name="Grigoriev I."/>
        </authorList>
    </citation>
    <scope>NUCLEOTIDE SEQUENCE</scope>
    <source>
        <strain evidence="5">CBS 175.79</strain>
    </source>
</reference>
<accession>A0A6A5XLJ1</accession>
<dbReference type="EMBL" id="ML978071">
    <property type="protein sequence ID" value="KAF2014022.1"/>
    <property type="molecule type" value="Genomic_DNA"/>
</dbReference>
<evidence type="ECO:0000313" key="6">
    <source>
        <dbReference type="Proteomes" id="UP000799778"/>
    </source>
</evidence>
<protein>
    <submittedName>
        <fullName evidence="5">Extracellular serine-threonine rich protein</fullName>
    </submittedName>
</protein>
<dbReference type="PANTHER" id="PTHR40633:SF1">
    <property type="entry name" value="GPI ANCHORED SERINE-THREONINE RICH PROTEIN (AFU_ORTHOLOGUE AFUA_1G03630)"/>
    <property type="match status" value="1"/>
</dbReference>
<feature type="compositionally biased region" description="Polar residues" evidence="2">
    <location>
        <begin position="199"/>
        <end position="231"/>
    </location>
</feature>
<dbReference type="AlphaFoldDB" id="A0A6A5XLJ1"/>
<proteinExistence type="predicted"/>
<evidence type="ECO:0000259" key="4">
    <source>
        <dbReference type="Pfam" id="PF10342"/>
    </source>
</evidence>
<dbReference type="RefSeq" id="XP_033382361.1">
    <property type="nucleotide sequence ID" value="XM_033526063.1"/>
</dbReference>
<feature type="domain" description="Yeast cell wall synthesis Kre9/Knh1-like N-terminal" evidence="4">
    <location>
        <begin position="33"/>
        <end position="122"/>
    </location>
</feature>
<dbReference type="InterPro" id="IPR052982">
    <property type="entry name" value="SRP1/TIP1-like"/>
</dbReference>
<keyword evidence="1 3" id="KW-0732">Signal</keyword>
<gene>
    <name evidence="5" type="ORF">BU24DRAFT_411708</name>
</gene>